<proteinExistence type="predicted"/>
<keyword evidence="1" id="KW-1133">Transmembrane helix</keyword>
<name>A0A0L8G5R1_OCTBM</name>
<organism evidence="2">
    <name type="scientific">Octopus bimaculoides</name>
    <name type="common">California two-spotted octopus</name>
    <dbReference type="NCBI Taxonomy" id="37653"/>
    <lineage>
        <taxon>Eukaryota</taxon>
        <taxon>Metazoa</taxon>
        <taxon>Spiralia</taxon>
        <taxon>Lophotrochozoa</taxon>
        <taxon>Mollusca</taxon>
        <taxon>Cephalopoda</taxon>
        <taxon>Coleoidea</taxon>
        <taxon>Octopodiformes</taxon>
        <taxon>Octopoda</taxon>
        <taxon>Incirrata</taxon>
        <taxon>Octopodidae</taxon>
        <taxon>Octopus</taxon>
    </lineage>
</organism>
<accession>A0A0L8G5R1</accession>
<feature type="transmembrane region" description="Helical" evidence="1">
    <location>
        <begin position="20"/>
        <end position="45"/>
    </location>
</feature>
<evidence type="ECO:0000256" key="1">
    <source>
        <dbReference type="SAM" id="Phobius"/>
    </source>
</evidence>
<keyword evidence="1" id="KW-0812">Transmembrane</keyword>
<protein>
    <submittedName>
        <fullName evidence="2">Uncharacterized protein</fullName>
    </submittedName>
</protein>
<gene>
    <name evidence="2" type="ORF">OCBIM_22000265mg</name>
</gene>
<dbReference type="EMBL" id="KQ423910">
    <property type="protein sequence ID" value="KOF71925.1"/>
    <property type="molecule type" value="Genomic_DNA"/>
</dbReference>
<sequence>MTRVWWGGGECISLLDSNVSVVVILLSLLLTLPLLSSNSLVWCAIELAAPS</sequence>
<dbReference type="AlphaFoldDB" id="A0A0L8G5R1"/>
<evidence type="ECO:0000313" key="2">
    <source>
        <dbReference type="EMBL" id="KOF71925.1"/>
    </source>
</evidence>
<keyword evidence="1" id="KW-0472">Membrane</keyword>
<reference evidence="2" key="1">
    <citation type="submission" date="2015-07" db="EMBL/GenBank/DDBJ databases">
        <title>MeaNS - Measles Nucleotide Surveillance Program.</title>
        <authorList>
            <person name="Tran T."/>
            <person name="Druce J."/>
        </authorList>
    </citation>
    <scope>NUCLEOTIDE SEQUENCE</scope>
    <source>
        <strain evidence="2">UCB-OBI-ISO-001</strain>
        <tissue evidence="2">Gonad</tissue>
    </source>
</reference>